<dbReference type="Gene3D" id="3.30.1150.10">
    <property type="match status" value="1"/>
</dbReference>
<evidence type="ECO:0000313" key="4">
    <source>
        <dbReference type="Proteomes" id="UP001291309"/>
    </source>
</evidence>
<feature type="region of interest" description="Disordered" evidence="1">
    <location>
        <begin position="19"/>
        <end position="42"/>
    </location>
</feature>
<name>A0ABU5HCW6_9BACT</name>
<evidence type="ECO:0000313" key="3">
    <source>
        <dbReference type="EMBL" id="MDY7231105.1"/>
    </source>
</evidence>
<dbReference type="RefSeq" id="WP_321549815.1">
    <property type="nucleotide sequence ID" value="NZ_JAXIVS010000013.1"/>
</dbReference>
<reference evidence="3 4" key="1">
    <citation type="submission" date="2023-12" db="EMBL/GenBank/DDBJ databases">
        <title>the genome sequence of Hyalangium sp. s54d21.</title>
        <authorList>
            <person name="Zhang X."/>
        </authorList>
    </citation>
    <scope>NUCLEOTIDE SEQUENCE [LARGE SCALE GENOMIC DNA]</scope>
    <source>
        <strain evidence="4">s54d21</strain>
    </source>
</reference>
<dbReference type="Proteomes" id="UP001291309">
    <property type="component" value="Unassembled WGS sequence"/>
</dbReference>
<organism evidence="3 4">
    <name type="scientific">Hyalangium rubrum</name>
    <dbReference type="NCBI Taxonomy" id="3103134"/>
    <lineage>
        <taxon>Bacteria</taxon>
        <taxon>Pseudomonadati</taxon>
        <taxon>Myxococcota</taxon>
        <taxon>Myxococcia</taxon>
        <taxon>Myxococcales</taxon>
        <taxon>Cystobacterineae</taxon>
        <taxon>Archangiaceae</taxon>
        <taxon>Hyalangium</taxon>
    </lineage>
</organism>
<feature type="signal peptide" evidence="2">
    <location>
        <begin position="1"/>
        <end position="18"/>
    </location>
</feature>
<gene>
    <name evidence="3" type="ORF">SYV04_32250</name>
</gene>
<keyword evidence="2" id="KW-0732">Signal</keyword>
<comment type="caution">
    <text evidence="3">The sequence shown here is derived from an EMBL/GenBank/DDBJ whole genome shotgun (WGS) entry which is preliminary data.</text>
</comment>
<evidence type="ECO:0000256" key="2">
    <source>
        <dbReference type="SAM" id="SignalP"/>
    </source>
</evidence>
<feature type="chain" id="PRO_5046551431" evidence="2">
    <location>
        <begin position="19"/>
        <end position="143"/>
    </location>
</feature>
<sequence>MRRSFVAMMVLASTVALAQGEPGSKPSKGARKKAPAELDVSRMPFSPDSIQQVMIHHKGKIQACYEDTMAEKDKKVEGKLMTSFTITASGLVKDAKVLKKGTTLKDSELHDCVVAVLTALTFPQPPDGMDHPIEYPFNLKAIE</sequence>
<evidence type="ECO:0000256" key="1">
    <source>
        <dbReference type="SAM" id="MobiDB-lite"/>
    </source>
</evidence>
<accession>A0ABU5HCW6</accession>
<dbReference type="InterPro" id="IPR049806">
    <property type="entry name" value="MasK-like_C"/>
</dbReference>
<proteinExistence type="predicted"/>
<keyword evidence="4" id="KW-1185">Reference proteome</keyword>
<dbReference type="NCBIfam" id="NF033768">
    <property type="entry name" value="myxo_SS_tail"/>
    <property type="match status" value="1"/>
</dbReference>
<protein>
    <submittedName>
        <fullName evidence="3">AgmX/PglI C-terminal domain-containing protein</fullName>
    </submittedName>
</protein>
<dbReference type="EMBL" id="JAXIVS010000013">
    <property type="protein sequence ID" value="MDY7231105.1"/>
    <property type="molecule type" value="Genomic_DNA"/>
</dbReference>